<protein>
    <submittedName>
        <fullName evidence="3">F-box domain-containing protein</fullName>
    </submittedName>
</protein>
<dbReference type="SMART" id="SM00256">
    <property type="entry name" value="FBOX"/>
    <property type="match status" value="1"/>
</dbReference>
<dbReference type="SUPFAM" id="SSF81383">
    <property type="entry name" value="F-box domain"/>
    <property type="match status" value="1"/>
</dbReference>
<dbReference type="Proteomes" id="UP000887569">
    <property type="component" value="Unplaced"/>
</dbReference>
<dbReference type="AlphaFoldDB" id="A0A915BNZ4"/>
<name>A0A915BNZ4_PARUN</name>
<dbReference type="PROSITE" id="PS50181">
    <property type="entry name" value="FBOX"/>
    <property type="match status" value="1"/>
</dbReference>
<dbReference type="WBParaSite" id="PgR049_g048_t03">
    <property type="protein sequence ID" value="PgR049_g048_t03"/>
    <property type="gene ID" value="PgR049_g048"/>
</dbReference>
<dbReference type="Pfam" id="PF12937">
    <property type="entry name" value="F-box-like"/>
    <property type="match status" value="1"/>
</dbReference>
<organism evidence="2 3">
    <name type="scientific">Parascaris univalens</name>
    <name type="common">Nematode worm</name>
    <dbReference type="NCBI Taxonomy" id="6257"/>
    <lineage>
        <taxon>Eukaryota</taxon>
        <taxon>Metazoa</taxon>
        <taxon>Ecdysozoa</taxon>
        <taxon>Nematoda</taxon>
        <taxon>Chromadorea</taxon>
        <taxon>Rhabditida</taxon>
        <taxon>Spirurina</taxon>
        <taxon>Ascaridomorpha</taxon>
        <taxon>Ascaridoidea</taxon>
        <taxon>Ascarididae</taxon>
        <taxon>Parascaris</taxon>
    </lineage>
</organism>
<evidence type="ECO:0000313" key="2">
    <source>
        <dbReference type="Proteomes" id="UP000887569"/>
    </source>
</evidence>
<keyword evidence="2" id="KW-1185">Reference proteome</keyword>
<dbReference type="Gene3D" id="1.20.1280.50">
    <property type="match status" value="1"/>
</dbReference>
<accession>A0A915BNZ4</accession>
<dbReference type="InterPro" id="IPR036047">
    <property type="entry name" value="F-box-like_dom_sf"/>
</dbReference>
<evidence type="ECO:0000259" key="1">
    <source>
        <dbReference type="PROSITE" id="PS50181"/>
    </source>
</evidence>
<proteinExistence type="predicted"/>
<sequence>MPSLKQFVGRRFHQLQRKFINESNFLSSRCKKKLFFGKEEIQLPEAVWSKVFDFCTPFDLMKWKRVCKQWNELINHRFEGILYLDVHRLDTHILLDELNGTHGELYEHPSAQILFHLNAHCVTIIVNDRWTSRDVQKIFDAIRMFGRTAHTITVDASILELILAGLSSMDLGRWHAFQCYLRTLNGSVQEDSVHVHCVTCNSDSILWPNLKELSVRVSLNEFPCLSRLKDYNVNPEAIMDVENLCLFRLCLPVLENEFSSDGSPVCRRRYNRHVRQFRQWIAVETLQERYCQQYF</sequence>
<evidence type="ECO:0000313" key="3">
    <source>
        <dbReference type="WBParaSite" id="PgR049_g048_t03"/>
    </source>
</evidence>
<reference evidence="3" key="1">
    <citation type="submission" date="2022-11" db="UniProtKB">
        <authorList>
            <consortium name="WormBaseParasite"/>
        </authorList>
    </citation>
    <scope>IDENTIFICATION</scope>
</reference>
<dbReference type="InterPro" id="IPR001810">
    <property type="entry name" value="F-box_dom"/>
</dbReference>
<feature type="domain" description="F-box" evidence="1">
    <location>
        <begin position="37"/>
        <end position="86"/>
    </location>
</feature>